<keyword evidence="2" id="KW-1133">Transmembrane helix</keyword>
<evidence type="ECO:0000256" key="1">
    <source>
        <dbReference type="SAM" id="MobiDB-lite"/>
    </source>
</evidence>
<feature type="transmembrane region" description="Helical" evidence="2">
    <location>
        <begin position="120"/>
        <end position="139"/>
    </location>
</feature>
<reference evidence="4" key="1">
    <citation type="journal article" date="2019" name="Int. J. Syst. Evol. Microbiol.">
        <title>The Global Catalogue of Microorganisms (GCM) 10K type strain sequencing project: providing services to taxonomists for standard genome sequencing and annotation.</title>
        <authorList>
            <consortium name="The Broad Institute Genomics Platform"/>
            <consortium name="The Broad Institute Genome Sequencing Center for Infectious Disease"/>
            <person name="Wu L."/>
            <person name="Ma J."/>
        </authorList>
    </citation>
    <scope>NUCLEOTIDE SEQUENCE [LARGE SCALE GENOMIC DNA]</scope>
    <source>
        <strain evidence="4">CCUG 53903</strain>
    </source>
</reference>
<keyword evidence="2" id="KW-0812">Transmembrane</keyword>
<accession>A0ABW1CC67</accession>
<proteinExistence type="predicted"/>
<comment type="caution">
    <text evidence="3">The sequence shown here is derived from an EMBL/GenBank/DDBJ whole genome shotgun (WGS) entry which is preliminary data.</text>
</comment>
<name>A0ABW1CC67_9ACTN</name>
<protein>
    <submittedName>
        <fullName evidence="3">Uncharacterized protein</fullName>
    </submittedName>
</protein>
<dbReference type="RefSeq" id="WP_379512324.1">
    <property type="nucleotide sequence ID" value="NZ_JBHSPA010000006.1"/>
</dbReference>
<sequence>MTLTLPRRHRATAVPVTADGVGPALSCPGATEVITAAPRQVLPGRTHKLALRSGGEGSRDPFAASTVAALLALAPALPHPPGTVRHVPDLVGSVLLASPTAAGVLANSRGSAWGRLSSRALGCAGTFAALLTGSLVISSRRRANGPPSAQVAVPPAAALLAATALVRVAGASRRETVRRSQRAAEEGPARRRRLLAGPRIDQVLSPIREVNPR</sequence>
<keyword evidence="4" id="KW-1185">Reference proteome</keyword>
<feature type="region of interest" description="Disordered" evidence="1">
    <location>
        <begin position="175"/>
        <end position="197"/>
    </location>
</feature>
<feature type="transmembrane region" description="Helical" evidence="2">
    <location>
        <begin position="151"/>
        <end position="170"/>
    </location>
</feature>
<evidence type="ECO:0000256" key="2">
    <source>
        <dbReference type="SAM" id="Phobius"/>
    </source>
</evidence>
<evidence type="ECO:0000313" key="4">
    <source>
        <dbReference type="Proteomes" id="UP001596058"/>
    </source>
</evidence>
<feature type="compositionally biased region" description="Basic and acidic residues" evidence="1">
    <location>
        <begin position="175"/>
        <end position="189"/>
    </location>
</feature>
<dbReference type="Proteomes" id="UP001596058">
    <property type="component" value="Unassembled WGS sequence"/>
</dbReference>
<dbReference type="EMBL" id="JBHSPA010000006">
    <property type="protein sequence ID" value="MFC5822772.1"/>
    <property type="molecule type" value="Genomic_DNA"/>
</dbReference>
<gene>
    <name evidence="3" type="ORF">ACFPZ3_02780</name>
</gene>
<organism evidence="3 4">
    <name type="scientific">Nonomuraea insulae</name>
    <dbReference type="NCBI Taxonomy" id="1616787"/>
    <lineage>
        <taxon>Bacteria</taxon>
        <taxon>Bacillati</taxon>
        <taxon>Actinomycetota</taxon>
        <taxon>Actinomycetes</taxon>
        <taxon>Streptosporangiales</taxon>
        <taxon>Streptosporangiaceae</taxon>
        <taxon>Nonomuraea</taxon>
    </lineage>
</organism>
<evidence type="ECO:0000313" key="3">
    <source>
        <dbReference type="EMBL" id="MFC5822772.1"/>
    </source>
</evidence>
<keyword evidence="2" id="KW-0472">Membrane</keyword>